<dbReference type="EMBL" id="JACEIK010000544">
    <property type="protein sequence ID" value="MCD7458824.1"/>
    <property type="molecule type" value="Genomic_DNA"/>
</dbReference>
<sequence>MVQRLTEELTARRPLDGPSLWSCGYDGRNDDRQSGDGPSWASSKLDGEDDGPLVEIPSLGKGDNTNDGPLGV</sequence>
<evidence type="ECO:0000313" key="3">
    <source>
        <dbReference type="Proteomes" id="UP000823775"/>
    </source>
</evidence>
<feature type="region of interest" description="Disordered" evidence="1">
    <location>
        <begin position="1"/>
        <end position="72"/>
    </location>
</feature>
<evidence type="ECO:0000256" key="1">
    <source>
        <dbReference type="SAM" id="MobiDB-lite"/>
    </source>
</evidence>
<reference evidence="2 3" key="1">
    <citation type="journal article" date="2021" name="BMC Genomics">
        <title>Datura genome reveals duplications of psychoactive alkaloid biosynthetic genes and high mutation rate following tissue culture.</title>
        <authorList>
            <person name="Rajewski A."/>
            <person name="Carter-House D."/>
            <person name="Stajich J."/>
            <person name="Litt A."/>
        </authorList>
    </citation>
    <scope>NUCLEOTIDE SEQUENCE [LARGE SCALE GENOMIC DNA]</scope>
    <source>
        <strain evidence="2">AR-01</strain>
    </source>
</reference>
<gene>
    <name evidence="2" type="ORF">HAX54_039323</name>
</gene>
<accession>A0ABS8SJ67</accession>
<dbReference type="Proteomes" id="UP000823775">
    <property type="component" value="Unassembled WGS sequence"/>
</dbReference>
<proteinExistence type="predicted"/>
<keyword evidence="3" id="KW-1185">Reference proteome</keyword>
<protein>
    <submittedName>
        <fullName evidence="2">Uncharacterized protein</fullName>
    </submittedName>
</protein>
<name>A0ABS8SJ67_DATST</name>
<feature type="compositionally biased region" description="Basic and acidic residues" evidence="1">
    <location>
        <begin position="1"/>
        <end position="15"/>
    </location>
</feature>
<evidence type="ECO:0000313" key="2">
    <source>
        <dbReference type="EMBL" id="MCD7458824.1"/>
    </source>
</evidence>
<feature type="compositionally biased region" description="Polar residues" evidence="1">
    <location>
        <begin position="63"/>
        <end position="72"/>
    </location>
</feature>
<comment type="caution">
    <text evidence="2">The sequence shown here is derived from an EMBL/GenBank/DDBJ whole genome shotgun (WGS) entry which is preliminary data.</text>
</comment>
<organism evidence="2 3">
    <name type="scientific">Datura stramonium</name>
    <name type="common">Jimsonweed</name>
    <name type="synonym">Common thornapple</name>
    <dbReference type="NCBI Taxonomy" id="4076"/>
    <lineage>
        <taxon>Eukaryota</taxon>
        <taxon>Viridiplantae</taxon>
        <taxon>Streptophyta</taxon>
        <taxon>Embryophyta</taxon>
        <taxon>Tracheophyta</taxon>
        <taxon>Spermatophyta</taxon>
        <taxon>Magnoliopsida</taxon>
        <taxon>eudicotyledons</taxon>
        <taxon>Gunneridae</taxon>
        <taxon>Pentapetalae</taxon>
        <taxon>asterids</taxon>
        <taxon>lamiids</taxon>
        <taxon>Solanales</taxon>
        <taxon>Solanaceae</taxon>
        <taxon>Solanoideae</taxon>
        <taxon>Datureae</taxon>
        <taxon>Datura</taxon>
    </lineage>
</organism>